<keyword evidence="2" id="KW-1185">Reference proteome</keyword>
<accession>A0ABU6GG44</accession>
<name>A0ABU6GG44_9BACL</name>
<reference evidence="1 2" key="1">
    <citation type="submission" date="2023-03" db="EMBL/GenBank/DDBJ databases">
        <title>Bacillus Genome Sequencing.</title>
        <authorList>
            <person name="Dunlap C."/>
        </authorList>
    </citation>
    <scope>NUCLEOTIDE SEQUENCE [LARGE SCALE GENOMIC DNA]</scope>
    <source>
        <strain evidence="1 2">BD-525</strain>
    </source>
</reference>
<organism evidence="1 2">
    <name type="scientific">Paenibacillus dokdonensis</name>
    <dbReference type="NCBI Taxonomy" id="2567944"/>
    <lineage>
        <taxon>Bacteria</taxon>
        <taxon>Bacillati</taxon>
        <taxon>Bacillota</taxon>
        <taxon>Bacilli</taxon>
        <taxon>Bacillales</taxon>
        <taxon>Paenibacillaceae</taxon>
        <taxon>Paenibacillus</taxon>
    </lineage>
</organism>
<gene>
    <name evidence="1" type="ORF">P4H66_00645</name>
</gene>
<dbReference type="RefSeq" id="WP_326084876.1">
    <property type="nucleotide sequence ID" value="NZ_JARLKZ010000001.1"/>
</dbReference>
<evidence type="ECO:0000313" key="2">
    <source>
        <dbReference type="Proteomes" id="UP001344632"/>
    </source>
</evidence>
<evidence type="ECO:0000313" key="1">
    <source>
        <dbReference type="EMBL" id="MEC0238379.1"/>
    </source>
</evidence>
<sequence>MTFKTSVNIKFDIGNIDFIKRYIPTPSHAEAMKGIIEGFTDENPSHSHIIVGPYGTGKSLLANVVGTIAAKMADVNEISNLVSRFDHVDDHIGKKIKNVSELSTSYLPILLSGNEGRFRQSVLSSVINKLKEDGIEVVLPGVSAKIIDTIQVWKTKYPDTFEAFIRLLEKDEKKVDKWIVEIQKQNEVEMKYFSKIYPMLTAGASFDVDYDHSFISQMEYLISIFQENNFGIFIVYDEFTRFLQGLSRTKFNEAMQDIQDLAELSNRSNYVHLLLITHKSLRHYFNADDEEFSKEFQRIEKRFRQYLIKSDQATFLRIAEIIISENIERKPLIKPETFSRIQGLMRKYPLFPSINQTERDELVIRGMYPLHPVALFLLPNLTRVFGQNERTLFTFLESQETGCLINHISKSDAYYLPHQLFDFFFPDSNEYINEEIAEHILLFKKAIARIPGDLVNKKSALSLVKLITLWNLCAVQSEQKLTTEFLSFATQIDEEDLSELLATLSENKIARFNRINQFWELFSGNSIDLHEKIELEKQLIKIDSSIERNVLQSNLSKKYFLPEQYNDEKGMTRFAAIKFLYEKDALQGKLGEEDKFSDISIYYVLPSLNSKTELLEEKLEEMSRQEDILFFLHYKPVDSIKLEISNLLVLESLKKNRALLAEDIGIKEELDILVTETKHAISQYLSEISNYEIDHSWFVNGSKVNIASELEIASILTEKCNRLYDHTPVILNDSFNRSYISGVQRNAAIKLIDQILTSAQDDSFGIIGNGPEYALFASIFKNNDRFDLNVNNFDYVNIQNEHLALLRERLIETLENNHSGNFQDIVNLFVSPPFGIRKPLVPILLVALLRDRWNEFMLYRNDMFVPGINGTKLFEIIVEVGAENYQYKYESIDQNHIEFFNEIELQFQEAIEDRLNNDSRLIYTAGTLLKWLRSLPRITQTSDKVDDQFKQLRDLIKRSEIHPQQSIAHIYEIFHTKFDKLLFLKYYGESHIARVNEELFEIVMRIINVESYSELREWVIQQQEQFGRNKLVETLHSSIYDADSHAWLQQFAGSYIGIDIDEWSDATFDLFISQMNYDYQSIGTYGIEETQSKEDVVTVQLDNSKKIINKVDLSVKSTTIYKNLERMINNAGKNVPRQEIEYLVYTLFENYVVKSE</sequence>
<proteinExistence type="predicted"/>
<dbReference type="InterPro" id="IPR027417">
    <property type="entry name" value="P-loop_NTPase"/>
</dbReference>
<dbReference type="SUPFAM" id="SSF52540">
    <property type="entry name" value="P-loop containing nucleoside triphosphate hydrolases"/>
    <property type="match status" value="1"/>
</dbReference>
<dbReference type="Proteomes" id="UP001344632">
    <property type="component" value="Unassembled WGS sequence"/>
</dbReference>
<dbReference type="Gene3D" id="3.40.50.300">
    <property type="entry name" value="P-loop containing nucleotide triphosphate hydrolases"/>
    <property type="match status" value="1"/>
</dbReference>
<comment type="caution">
    <text evidence="1">The sequence shown here is derived from an EMBL/GenBank/DDBJ whole genome shotgun (WGS) entry which is preliminary data.</text>
</comment>
<dbReference type="EMBL" id="JARLKZ010000001">
    <property type="protein sequence ID" value="MEC0238379.1"/>
    <property type="molecule type" value="Genomic_DNA"/>
</dbReference>
<evidence type="ECO:0008006" key="3">
    <source>
        <dbReference type="Google" id="ProtNLM"/>
    </source>
</evidence>
<protein>
    <recommendedName>
        <fullName evidence="3">AAA+ ATPase domain-containing protein</fullName>
    </recommendedName>
</protein>